<feature type="transmembrane region" description="Helical" evidence="11">
    <location>
        <begin position="315"/>
        <end position="334"/>
    </location>
</feature>
<feature type="compositionally biased region" description="Basic and acidic residues" evidence="10">
    <location>
        <begin position="357"/>
        <end position="366"/>
    </location>
</feature>
<comment type="function">
    <text evidence="1">Golgi membrane protein involved in vesicular trafficking and spindle migration.</text>
</comment>
<dbReference type="PANTHER" id="PTHR47549:SF1">
    <property type="entry name" value="GOLGI APPARATUS MEMBRANE PROTEIN TVP38"/>
    <property type="match status" value="1"/>
</dbReference>
<feature type="transmembrane region" description="Helical" evidence="11">
    <location>
        <begin position="177"/>
        <end position="203"/>
    </location>
</feature>
<dbReference type="Proteomes" id="UP000703661">
    <property type="component" value="Unassembled WGS sequence"/>
</dbReference>
<evidence type="ECO:0000256" key="11">
    <source>
        <dbReference type="SAM" id="Phobius"/>
    </source>
</evidence>
<evidence type="ECO:0000256" key="10">
    <source>
        <dbReference type="SAM" id="MobiDB-lite"/>
    </source>
</evidence>
<evidence type="ECO:0000256" key="1">
    <source>
        <dbReference type="ARBA" id="ARBA00002978"/>
    </source>
</evidence>
<evidence type="ECO:0000256" key="2">
    <source>
        <dbReference type="ARBA" id="ARBA00004653"/>
    </source>
</evidence>
<keyword evidence="6 11" id="KW-0812">Transmembrane</keyword>
<dbReference type="PANTHER" id="PTHR47549">
    <property type="entry name" value="GOLGI APPARATUS MEMBRANE PROTEIN TVP38-RELATED"/>
    <property type="match status" value="1"/>
</dbReference>
<feature type="compositionally biased region" description="Polar residues" evidence="10">
    <location>
        <begin position="454"/>
        <end position="465"/>
    </location>
</feature>
<gene>
    <name evidence="13" type="ORF">BGZ80_003233</name>
</gene>
<evidence type="ECO:0000313" key="14">
    <source>
        <dbReference type="Proteomes" id="UP000703661"/>
    </source>
</evidence>
<dbReference type="InterPro" id="IPR032816">
    <property type="entry name" value="VTT_dom"/>
</dbReference>
<dbReference type="GO" id="GO:0000022">
    <property type="term" value="P:mitotic spindle elongation"/>
    <property type="evidence" value="ECO:0007669"/>
    <property type="project" value="TreeGrafter"/>
</dbReference>
<feature type="domain" description="VTT" evidence="12">
    <location>
        <begin position="168"/>
        <end position="282"/>
    </location>
</feature>
<dbReference type="Pfam" id="PF09335">
    <property type="entry name" value="VTT_dom"/>
    <property type="match status" value="1"/>
</dbReference>
<evidence type="ECO:0000256" key="5">
    <source>
        <dbReference type="ARBA" id="ARBA00020673"/>
    </source>
</evidence>
<dbReference type="InterPro" id="IPR051076">
    <property type="entry name" value="Golgi_membrane_TVP38/TMEM64"/>
</dbReference>
<feature type="transmembrane region" description="Helical" evidence="11">
    <location>
        <begin position="108"/>
        <end position="127"/>
    </location>
</feature>
<organism evidence="13 14">
    <name type="scientific">Entomortierella chlamydospora</name>
    <dbReference type="NCBI Taxonomy" id="101097"/>
    <lineage>
        <taxon>Eukaryota</taxon>
        <taxon>Fungi</taxon>
        <taxon>Fungi incertae sedis</taxon>
        <taxon>Mucoromycota</taxon>
        <taxon>Mortierellomycotina</taxon>
        <taxon>Mortierellomycetes</taxon>
        <taxon>Mortierellales</taxon>
        <taxon>Mortierellaceae</taxon>
        <taxon>Entomortierella</taxon>
    </lineage>
</organism>
<feature type="compositionally biased region" description="Acidic residues" evidence="10">
    <location>
        <begin position="466"/>
        <end position="482"/>
    </location>
</feature>
<evidence type="ECO:0000256" key="7">
    <source>
        <dbReference type="ARBA" id="ARBA00022989"/>
    </source>
</evidence>
<dbReference type="AlphaFoldDB" id="A0A9P6MNT8"/>
<accession>A0A9P6MNT8</accession>
<feature type="region of interest" description="Disordered" evidence="10">
    <location>
        <begin position="1"/>
        <end position="56"/>
    </location>
</feature>
<dbReference type="GO" id="GO:0016192">
    <property type="term" value="P:vesicle-mediated transport"/>
    <property type="evidence" value="ECO:0007669"/>
    <property type="project" value="TreeGrafter"/>
</dbReference>
<evidence type="ECO:0000256" key="4">
    <source>
        <dbReference type="ARBA" id="ARBA00013533"/>
    </source>
</evidence>
<proteinExistence type="inferred from homology"/>
<evidence type="ECO:0000256" key="9">
    <source>
        <dbReference type="ARBA" id="ARBA00023136"/>
    </source>
</evidence>
<sequence>MNPYDTDNFEEEPPPLFSTNSATNSSSSPYTPTTKNNNTNNSNNNSLRLDRQGSTNSVAAATSLNTSIFGSASPLTPTPRSGQFSRDGFTPLNGSKDSTSEENPNSRIFLGLWIAFVALMIGLFTGFHSKIFALLEALAGSIKGLGPWGPPVIMLCLFATSFPPVIGYSSVITMAGYVYGFLFGFTIVFLAALSGAIVCFYFCRRWFKPQVRELLAKDKSLKSVVRTVERSGFRLLVLIRLAPYPFNIMNALLSATHISIQTFALATALSLSKLTVHVYVGSTLSSLTGENGDGNDDGTGEPGNPSNGHGKALKIVVMVLGVFLGFGVGAYVWMVTKREIAIAEADRLERRRRRRREQSLRRELNSDRSTTGAGNAIELSDHIPGVDLTGRELSFDRMARGRQTSGSSEHVGGYREGYRDEEEDVHEGQSLFGRLGLGRNSQNQRGDEWRNAGANVNSLSGTDNSDFSDDDDGDDEEEEAEVGEYGADLNVLERGSNFRGEIGQDDGEGALDFSAHHMGLVESPWQDDEEAEGGDSADLLNTNREEGGRPGGGDLWDRGW</sequence>
<feature type="compositionally biased region" description="Polar residues" evidence="10">
    <location>
        <begin position="92"/>
        <end position="103"/>
    </location>
</feature>
<reference evidence="13" key="1">
    <citation type="journal article" date="2020" name="Fungal Divers.">
        <title>Resolving the Mortierellaceae phylogeny through synthesis of multi-gene phylogenetics and phylogenomics.</title>
        <authorList>
            <person name="Vandepol N."/>
            <person name="Liber J."/>
            <person name="Desiro A."/>
            <person name="Na H."/>
            <person name="Kennedy M."/>
            <person name="Barry K."/>
            <person name="Grigoriev I.V."/>
            <person name="Miller A.N."/>
            <person name="O'Donnell K."/>
            <person name="Stajich J.E."/>
            <person name="Bonito G."/>
        </authorList>
    </citation>
    <scope>NUCLEOTIDE SEQUENCE</scope>
    <source>
        <strain evidence="13">NRRL 2769</strain>
    </source>
</reference>
<evidence type="ECO:0000256" key="8">
    <source>
        <dbReference type="ARBA" id="ARBA00023034"/>
    </source>
</evidence>
<feature type="compositionally biased region" description="Acidic residues" evidence="10">
    <location>
        <begin position="525"/>
        <end position="535"/>
    </location>
</feature>
<feature type="region of interest" description="Disordered" evidence="10">
    <location>
        <begin position="352"/>
        <end position="383"/>
    </location>
</feature>
<feature type="transmembrane region" description="Helical" evidence="11">
    <location>
        <begin position="148"/>
        <end position="171"/>
    </location>
</feature>
<name>A0A9P6MNT8_9FUNG</name>
<protein>
    <recommendedName>
        <fullName evidence="4">Golgi apparatus membrane protein TVP38</fullName>
    </recommendedName>
    <alternativeName>
        <fullName evidence="5">Golgi apparatus membrane protein tvp38</fullName>
    </alternativeName>
</protein>
<keyword evidence="7 11" id="KW-1133">Transmembrane helix</keyword>
<evidence type="ECO:0000259" key="12">
    <source>
        <dbReference type="Pfam" id="PF09335"/>
    </source>
</evidence>
<evidence type="ECO:0000256" key="3">
    <source>
        <dbReference type="ARBA" id="ARBA00008640"/>
    </source>
</evidence>
<feature type="compositionally biased region" description="Polar residues" evidence="10">
    <location>
        <begin position="70"/>
        <end position="84"/>
    </location>
</feature>
<feature type="region of interest" description="Disordered" evidence="10">
    <location>
        <begin position="397"/>
        <end position="484"/>
    </location>
</feature>
<dbReference type="EMBL" id="JAAAID010001847">
    <property type="protein sequence ID" value="KAG0008626.1"/>
    <property type="molecule type" value="Genomic_DNA"/>
</dbReference>
<comment type="similarity">
    <text evidence="3">Belongs to the TVP38/TMEM64 family.</text>
</comment>
<keyword evidence="14" id="KW-1185">Reference proteome</keyword>
<comment type="caution">
    <text evidence="13">The sequence shown here is derived from an EMBL/GenBank/DDBJ whole genome shotgun (WGS) entry which is preliminary data.</text>
</comment>
<dbReference type="GO" id="GO:0000139">
    <property type="term" value="C:Golgi membrane"/>
    <property type="evidence" value="ECO:0007669"/>
    <property type="project" value="UniProtKB-SubCell"/>
</dbReference>
<keyword evidence="9 11" id="KW-0472">Membrane</keyword>
<feature type="region of interest" description="Disordered" evidence="10">
    <location>
        <begin position="501"/>
        <end position="560"/>
    </location>
</feature>
<dbReference type="OrthoDB" id="166803at2759"/>
<comment type="subcellular location">
    <subcellularLocation>
        <location evidence="2">Golgi apparatus membrane</location>
        <topology evidence="2">Multi-pass membrane protein</topology>
    </subcellularLocation>
</comment>
<evidence type="ECO:0000256" key="6">
    <source>
        <dbReference type="ARBA" id="ARBA00022692"/>
    </source>
</evidence>
<feature type="region of interest" description="Disordered" evidence="10">
    <location>
        <begin position="70"/>
        <end position="103"/>
    </location>
</feature>
<keyword evidence="8" id="KW-0333">Golgi apparatus</keyword>
<feature type="compositionally biased region" description="Low complexity" evidence="10">
    <location>
        <begin position="18"/>
        <end position="46"/>
    </location>
</feature>
<evidence type="ECO:0000313" key="13">
    <source>
        <dbReference type="EMBL" id="KAG0008626.1"/>
    </source>
</evidence>